<dbReference type="Pfam" id="PF11958">
    <property type="entry name" value="DUF3472"/>
    <property type="match status" value="1"/>
</dbReference>
<evidence type="ECO:0000313" key="1">
    <source>
        <dbReference type="EMBL" id="CAK9062370.1"/>
    </source>
</evidence>
<accession>A0ABP0NF22</accession>
<dbReference type="Proteomes" id="UP001642484">
    <property type="component" value="Unassembled WGS sequence"/>
</dbReference>
<evidence type="ECO:0000313" key="2">
    <source>
        <dbReference type="Proteomes" id="UP001642484"/>
    </source>
</evidence>
<dbReference type="InterPro" id="IPR021862">
    <property type="entry name" value="DUF3472"/>
</dbReference>
<reference evidence="1 2" key="1">
    <citation type="submission" date="2024-02" db="EMBL/GenBank/DDBJ databases">
        <authorList>
            <person name="Chen Y."/>
            <person name="Shah S."/>
            <person name="Dougan E. K."/>
            <person name="Thang M."/>
            <person name="Chan C."/>
        </authorList>
    </citation>
    <scope>NUCLEOTIDE SEQUENCE [LARGE SCALE GENOMIC DNA]</scope>
</reference>
<gene>
    <name evidence="1" type="ORF">CCMP2556_LOCUS30664</name>
</gene>
<name>A0ABP0NF22_9DINO</name>
<comment type="caution">
    <text evidence="1">The sequence shown here is derived from an EMBL/GenBank/DDBJ whole genome shotgun (WGS) entry which is preliminary data.</text>
</comment>
<protein>
    <submittedName>
        <fullName evidence="1">Uncharacterized protein</fullName>
    </submittedName>
</protein>
<keyword evidence="2" id="KW-1185">Reference proteome</keyword>
<dbReference type="EMBL" id="CAXAMN010021695">
    <property type="protein sequence ID" value="CAK9062370.1"/>
    <property type="molecule type" value="Genomic_DNA"/>
</dbReference>
<proteinExistence type="predicted"/>
<organism evidence="1 2">
    <name type="scientific">Durusdinium trenchii</name>
    <dbReference type="NCBI Taxonomy" id="1381693"/>
    <lineage>
        <taxon>Eukaryota</taxon>
        <taxon>Sar</taxon>
        <taxon>Alveolata</taxon>
        <taxon>Dinophyceae</taxon>
        <taxon>Suessiales</taxon>
        <taxon>Symbiodiniaceae</taxon>
        <taxon>Durusdinium</taxon>
    </lineage>
</organism>
<sequence>MLLFCAKDGSDDYGNCAGYYKPDPDGRLLNGHLAYRNDEKSRFLGRTAAGSWILGPLSDLPGHLDTQQSHFGGFHSTSLSPASEDAWDRYAVHQLQEVEVLTKEGETDYADCSGRYLELAEKTLNHKPVYVNHSRSRVLASTERGWVIFSAEFLDEFLDTQPNSFGGFHSTPESEPVAGWERYVVRFLHGALPATGWEKLLNTKVSFQAVSNSGVCRSGQDFEDNKKKCLQLDCGGFAWRKPRFNQFGEEEDPPVCFFYRRTQGQLKEAAVESKDFDFYLAPAHHCPDCSFKPGRDPAPSCHVRWVEKKVHAFACQVLVNEPSPCTYYMTCGFHCGYCGIQQHDGLKQQVLFSLWNHPQAQKVQNLWVAPGVFAEPFGGEGMGVGAYSVTGTGETTDSSVAAWSAGVPYTFLVRSKAVSAGSEISCSFYKPEGWVDLARHWRPEPEEERGQLRGLYSFIEDFAGNSLRRSACFSAWVQDTPESSWRPVRKVEGTSTAERDVPNKCVRRRCSDVGDLVEMISGGDALDDYSLCCGEIEGCPVPRELLGP</sequence>